<reference evidence="6 7" key="1">
    <citation type="journal article" date="2018" name="Front. Microbiol.">
        <title>Genome-Wide Analysis of Corynespora cassiicola Leaf Fall Disease Putative Effectors.</title>
        <authorList>
            <person name="Lopez D."/>
            <person name="Ribeiro S."/>
            <person name="Label P."/>
            <person name="Fumanal B."/>
            <person name="Venisse J.S."/>
            <person name="Kohler A."/>
            <person name="de Oliveira R.R."/>
            <person name="Labutti K."/>
            <person name="Lipzen A."/>
            <person name="Lail K."/>
            <person name="Bauer D."/>
            <person name="Ohm R.A."/>
            <person name="Barry K.W."/>
            <person name="Spatafora J."/>
            <person name="Grigoriev I.V."/>
            <person name="Martin F.M."/>
            <person name="Pujade-Renaud V."/>
        </authorList>
    </citation>
    <scope>NUCLEOTIDE SEQUENCE [LARGE SCALE GENOMIC DNA]</scope>
    <source>
        <strain evidence="6 7">Philippines</strain>
    </source>
</reference>
<gene>
    <name evidence="6" type="ORF">BS50DRAFT_569540</name>
</gene>
<evidence type="ECO:0000256" key="5">
    <source>
        <dbReference type="PIRSR" id="PIRSR604294-1"/>
    </source>
</evidence>
<organism evidence="6 7">
    <name type="scientific">Corynespora cassiicola Philippines</name>
    <dbReference type="NCBI Taxonomy" id="1448308"/>
    <lineage>
        <taxon>Eukaryota</taxon>
        <taxon>Fungi</taxon>
        <taxon>Dikarya</taxon>
        <taxon>Ascomycota</taxon>
        <taxon>Pezizomycotina</taxon>
        <taxon>Dothideomycetes</taxon>
        <taxon>Pleosporomycetidae</taxon>
        <taxon>Pleosporales</taxon>
        <taxon>Corynesporascaceae</taxon>
        <taxon>Corynespora</taxon>
    </lineage>
</organism>
<evidence type="ECO:0000256" key="4">
    <source>
        <dbReference type="ARBA" id="ARBA00023004"/>
    </source>
</evidence>
<dbReference type="PANTHER" id="PTHR10543:SF89">
    <property type="entry name" value="CAROTENOID 9,10(9',10')-CLEAVAGE DIOXYGENASE 1"/>
    <property type="match status" value="1"/>
</dbReference>
<comment type="similarity">
    <text evidence="1">Belongs to the carotenoid oxygenase family.</text>
</comment>
<dbReference type="EMBL" id="KZ678130">
    <property type="protein sequence ID" value="PSN71942.1"/>
    <property type="molecule type" value="Genomic_DNA"/>
</dbReference>
<feature type="binding site" evidence="5">
    <location>
        <position position="176"/>
    </location>
    <ligand>
        <name>Fe cation</name>
        <dbReference type="ChEBI" id="CHEBI:24875"/>
        <note>catalytic</note>
    </ligand>
</feature>
<keyword evidence="4 5" id="KW-0408">Iron</keyword>
<keyword evidence="3" id="KW-0560">Oxidoreductase</keyword>
<evidence type="ECO:0000313" key="6">
    <source>
        <dbReference type="EMBL" id="PSN71942.1"/>
    </source>
</evidence>
<dbReference type="GO" id="GO:0046872">
    <property type="term" value="F:metal ion binding"/>
    <property type="evidence" value="ECO:0007669"/>
    <property type="project" value="UniProtKB-KW"/>
</dbReference>
<evidence type="ECO:0000256" key="1">
    <source>
        <dbReference type="ARBA" id="ARBA00006787"/>
    </source>
</evidence>
<feature type="binding site" evidence="5">
    <location>
        <position position="293"/>
    </location>
    <ligand>
        <name>Fe cation</name>
        <dbReference type="ChEBI" id="CHEBI:24875"/>
        <note>catalytic</note>
    </ligand>
</feature>
<dbReference type="Proteomes" id="UP000240883">
    <property type="component" value="Unassembled WGS sequence"/>
</dbReference>
<dbReference type="Pfam" id="PF03055">
    <property type="entry name" value="RPE65"/>
    <property type="match status" value="1"/>
</dbReference>
<protein>
    <submittedName>
        <fullName evidence="6">Carotenoid oxygenase</fullName>
    </submittedName>
</protein>
<sequence length="513" mass="58536">MVHIAPSNVFPRNHQMTAWNYDHTRFEAEVYELEVTGQVPEDLHGAFYRVQPDHAFPPIFGEDEIPLNGDGNICCFYFKDGHVDFKNRYVRTPKFLAERAARRALFGRYRNKYTDDPRVRDVLTRTTANTHVIYHAEKIMALKEDAPPFEIDATTLETVGMIDYHGTFRCPTHTAHPKADAATGELVAFGYEAKGEASPDICSFTVDKKGFVSEEVWFKAPWACMIHDFWLTDNYVVFPINPLKSSLEQMVKGGEHFYWDENEDHQFLGVVPRRQAKPEDVRWFKAFKGCFSHTINAYEEDGKIVLDASVWTDSVFPFFPNSKGEKYFYDPSTVWAPVLRFRVDPNGDTEDKVHPEKVVAEGVYEFGRVDDRLIGKKYDRYWMLTIDTTKPPLSHNGAVQPGFNTLVCHNFATGKTQSYSHGDDVTFQEPCFVPRSENAPPEDGYIVILADMYQEQRSHLLLFEAQKIDQGPIADIKLPFKLLDGLHGSWVDGRDVDLATQAKTPTNGFGCAL</sequence>
<dbReference type="OrthoDB" id="1069523at2759"/>
<keyword evidence="7" id="KW-1185">Reference proteome</keyword>
<name>A0A2T2P2Q5_CORCC</name>
<dbReference type="AlphaFoldDB" id="A0A2T2P2Q5"/>
<dbReference type="GO" id="GO:0010436">
    <property type="term" value="F:carotenoid dioxygenase activity"/>
    <property type="evidence" value="ECO:0007669"/>
    <property type="project" value="TreeGrafter"/>
</dbReference>
<evidence type="ECO:0000256" key="2">
    <source>
        <dbReference type="ARBA" id="ARBA00022723"/>
    </source>
</evidence>
<evidence type="ECO:0000256" key="3">
    <source>
        <dbReference type="ARBA" id="ARBA00023002"/>
    </source>
</evidence>
<dbReference type="PANTHER" id="PTHR10543">
    <property type="entry name" value="BETA-CAROTENE DIOXYGENASE"/>
    <property type="match status" value="1"/>
</dbReference>
<feature type="binding site" evidence="5">
    <location>
        <position position="227"/>
    </location>
    <ligand>
        <name>Fe cation</name>
        <dbReference type="ChEBI" id="CHEBI:24875"/>
        <note>catalytic</note>
    </ligand>
</feature>
<comment type="cofactor">
    <cofactor evidence="5">
        <name>Fe(2+)</name>
        <dbReference type="ChEBI" id="CHEBI:29033"/>
    </cofactor>
    <text evidence="5">Binds 1 Fe(2+) ion per subunit.</text>
</comment>
<accession>A0A2T2P2Q5</accession>
<keyword evidence="2 5" id="KW-0479">Metal-binding</keyword>
<dbReference type="InterPro" id="IPR004294">
    <property type="entry name" value="Carotenoid_Oase"/>
</dbReference>
<dbReference type="GO" id="GO:0016121">
    <property type="term" value="P:carotene catabolic process"/>
    <property type="evidence" value="ECO:0007669"/>
    <property type="project" value="TreeGrafter"/>
</dbReference>
<evidence type="ECO:0000313" key="7">
    <source>
        <dbReference type="Proteomes" id="UP000240883"/>
    </source>
</evidence>
<dbReference type="STRING" id="1448308.A0A2T2P2Q5"/>
<proteinExistence type="inferred from homology"/>
<feature type="binding site" evidence="5">
    <location>
        <position position="487"/>
    </location>
    <ligand>
        <name>Fe cation</name>
        <dbReference type="ChEBI" id="CHEBI:24875"/>
        <note>catalytic</note>
    </ligand>
</feature>